<protein>
    <submittedName>
        <fullName evidence="1">Uncharacterized protein</fullName>
    </submittedName>
</protein>
<evidence type="ECO:0000313" key="1">
    <source>
        <dbReference type="EMBL" id="MCH82615.1"/>
    </source>
</evidence>
<dbReference type="Proteomes" id="UP000265520">
    <property type="component" value="Unassembled WGS sequence"/>
</dbReference>
<proteinExistence type="predicted"/>
<dbReference type="AlphaFoldDB" id="A0A392M5L1"/>
<comment type="caution">
    <text evidence="1">The sequence shown here is derived from an EMBL/GenBank/DDBJ whole genome shotgun (WGS) entry which is preliminary data.</text>
</comment>
<evidence type="ECO:0000313" key="2">
    <source>
        <dbReference type="Proteomes" id="UP000265520"/>
    </source>
</evidence>
<name>A0A392M5L1_9FABA</name>
<gene>
    <name evidence="1" type="ORF">A2U01_0003426</name>
</gene>
<organism evidence="1 2">
    <name type="scientific">Trifolium medium</name>
    <dbReference type="NCBI Taxonomy" id="97028"/>
    <lineage>
        <taxon>Eukaryota</taxon>
        <taxon>Viridiplantae</taxon>
        <taxon>Streptophyta</taxon>
        <taxon>Embryophyta</taxon>
        <taxon>Tracheophyta</taxon>
        <taxon>Spermatophyta</taxon>
        <taxon>Magnoliopsida</taxon>
        <taxon>eudicotyledons</taxon>
        <taxon>Gunneridae</taxon>
        <taxon>Pentapetalae</taxon>
        <taxon>rosids</taxon>
        <taxon>fabids</taxon>
        <taxon>Fabales</taxon>
        <taxon>Fabaceae</taxon>
        <taxon>Papilionoideae</taxon>
        <taxon>50 kb inversion clade</taxon>
        <taxon>NPAAA clade</taxon>
        <taxon>Hologalegina</taxon>
        <taxon>IRL clade</taxon>
        <taxon>Trifolieae</taxon>
        <taxon>Trifolium</taxon>
    </lineage>
</organism>
<reference evidence="1 2" key="1">
    <citation type="journal article" date="2018" name="Front. Plant Sci.">
        <title>Red Clover (Trifolium pratense) and Zigzag Clover (T. medium) - A Picture of Genomic Similarities and Differences.</title>
        <authorList>
            <person name="Dluhosova J."/>
            <person name="Istvanek J."/>
            <person name="Nedelnik J."/>
            <person name="Repkova J."/>
        </authorList>
    </citation>
    <scope>NUCLEOTIDE SEQUENCE [LARGE SCALE GENOMIC DNA]</scope>
    <source>
        <strain evidence="2">cv. 10/8</strain>
        <tissue evidence="1">Leaf</tissue>
    </source>
</reference>
<keyword evidence="2" id="KW-1185">Reference proteome</keyword>
<accession>A0A392M5L1</accession>
<sequence length="59" mass="6784">MVDPSRIIDSLYRAGLMARYAEQEGIWVSSWSSPEQDPSRTVDSLFRAEVLARYSEQEC</sequence>
<dbReference type="EMBL" id="LXQA010003932">
    <property type="protein sequence ID" value="MCH82615.1"/>
    <property type="molecule type" value="Genomic_DNA"/>
</dbReference>